<dbReference type="SUPFAM" id="SSF53850">
    <property type="entry name" value="Periplasmic binding protein-like II"/>
    <property type="match status" value="1"/>
</dbReference>
<gene>
    <name evidence="4" type="ORF">QWZ18_28120</name>
</gene>
<dbReference type="RefSeq" id="WP_238291555.1">
    <property type="nucleotide sequence ID" value="NZ_BPQS01000040.1"/>
</dbReference>
<dbReference type="EMBL" id="JAUFPT010000100">
    <property type="protein sequence ID" value="MDN3574464.1"/>
    <property type="molecule type" value="Genomic_DNA"/>
</dbReference>
<evidence type="ECO:0000256" key="2">
    <source>
        <dbReference type="SAM" id="SignalP"/>
    </source>
</evidence>
<dbReference type="Gene3D" id="3.40.190.10">
    <property type="entry name" value="Periplasmic binding protein-like II"/>
    <property type="match status" value="2"/>
</dbReference>
<evidence type="ECO:0000313" key="4">
    <source>
        <dbReference type="EMBL" id="MDN3574464.1"/>
    </source>
</evidence>
<name>A0ABT8AWX3_9HYPH</name>
<sequence length="269" mass="27644">MASAFVCLRHISAGVLAVFALTCSARAEDLAVVGTGDGIEMLQAVATAYNADAGGVRVSVPPSIGSGGAVAAVGGERQKLGRIARPLTEAEKGQGLIEVPLIRIPSAIFVHRDVGVASLTSAQAAAIFSGTIENWSAVGGADLKIRVVRREDTDSTLAVLRSSMPGWRDLVLTSRSKTATTTQDAIETVRQTPGAIGFGPFSPALVGDLAVLSIDGNAPRDPAYPSAVTLALIYKAATRDAAASDFLAFATSDRARHLLAERGGAPLKP</sequence>
<dbReference type="PANTHER" id="PTHR30570:SF1">
    <property type="entry name" value="PHOSPHATE-BINDING PROTEIN PSTS"/>
    <property type="match status" value="1"/>
</dbReference>
<comment type="caution">
    <text evidence="4">The sequence shown here is derived from an EMBL/GenBank/DDBJ whole genome shotgun (WGS) entry which is preliminary data.</text>
</comment>
<evidence type="ECO:0000313" key="5">
    <source>
        <dbReference type="Proteomes" id="UP001244297"/>
    </source>
</evidence>
<protein>
    <submittedName>
        <fullName evidence="4">Substrate-binding domain-containing protein</fullName>
    </submittedName>
</protein>
<keyword evidence="5" id="KW-1185">Reference proteome</keyword>
<dbReference type="PANTHER" id="PTHR30570">
    <property type="entry name" value="PERIPLASMIC PHOSPHATE BINDING COMPONENT OF PHOSPHATE ABC TRANSPORTER"/>
    <property type="match status" value="1"/>
</dbReference>
<evidence type="ECO:0000256" key="1">
    <source>
        <dbReference type="ARBA" id="ARBA00022729"/>
    </source>
</evidence>
<feature type="chain" id="PRO_5047531888" evidence="2">
    <location>
        <begin position="28"/>
        <end position="269"/>
    </location>
</feature>
<dbReference type="Pfam" id="PF12849">
    <property type="entry name" value="PBP_like_2"/>
    <property type="match status" value="1"/>
</dbReference>
<evidence type="ECO:0000259" key="3">
    <source>
        <dbReference type="Pfam" id="PF12849"/>
    </source>
</evidence>
<dbReference type="InterPro" id="IPR024370">
    <property type="entry name" value="PBP_domain"/>
</dbReference>
<keyword evidence="1 2" id="KW-0732">Signal</keyword>
<reference evidence="5" key="1">
    <citation type="journal article" date="2019" name="Int. J. Syst. Evol. Microbiol.">
        <title>The Global Catalogue of Microorganisms (GCM) 10K type strain sequencing project: providing services to taxonomists for standard genome sequencing and annotation.</title>
        <authorList>
            <consortium name="The Broad Institute Genomics Platform"/>
            <consortium name="The Broad Institute Genome Sequencing Center for Infectious Disease"/>
            <person name="Wu L."/>
            <person name="Ma J."/>
        </authorList>
    </citation>
    <scope>NUCLEOTIDE SEQUENCE [LARGE SCALE GENOMIC DNA]</scope>
    <source>
        <strain evidence="5">CECT 7806</strain>
    </source>
</reference>
<feature type="domain" description="PBP" evidence="3">
    <location>
        <begin position="27"/>
        <end position="254"/>
    </location>
</feature>
<feature type="signal peptide" evidence="2">
    <location>
        <begin position="1"/>
        <end position="27"/>
    </location>
</feature>
<proteinExistence type="predicted"/>
<accession>A0ABT8AWX3</accession>
<organism evidence="4 5">
    <name type="scientific">Methylobacterium longum</name>
    <dbReference type="NCBI Taxonomy" id="767694"/>
    <lineage>
        <taxon>Bacteria</taxon>
        <taxon>Pseudomonadati</taxon>
        <taxon>Pseudomonadota</taxon>
        <taxon>Alphaproteobacteria</taxon>
        <taxon>Hyphomicrobiales</taxon>
        <taxon>Methylobacteriaceae</taxon>
        <taxon>Methylobacterium</taxon>
    </lineage>
</organism>
<dbReference type="InterPro" id="IPR050811">
    <property type="entry name" value="Phosphate_ABC_transporter"/>
</dbReference>
<dbReference type="Proteomes" id="UP001244297">
    <property type="component" value="Unassembled WGS sequence"/>
</dbReference>